<dbReference type="EMBL" id="MU839835">
    <property type="protein sequence ID" value="KAK1754816.1"/>
    <property type="molecule type" value="Genomic_DNA"/>
</dbReference>
<organism evidence="3 4">
    <name type="scientific">Echria macrotheca</name>
    <dbReference type="NCBI Taxonomy" id="438768"/>
    <lineage>
        <taxon>Eukaryota</taxon>
        <taxon>Fungi</taxon>
        <taxon>Dikarya</taxon>
        <taxon>Ascomycota</taxon>
        <taxon>Pezizomycotina</taxon>
        <taxon>Sordariomycetes</taxon>
        <taxon>Sordariomycetidae</taxon>
        <taxon>Sordariales</taxon>
        <taxon>Schizotheciaceae</taxon>
        <taxon>Echria</taxon>
    </lineage>
</organism>
<name>A0AAJ0BAS6_9PEZI</name>
<feature type="signal peptide" evidence="2">
    <location>
        <begin position="1"/>
        <end position="25"/>
    </location>
</feature>
<keyword evidence="2" id="KW-0732">Signal</keyword>
<reference evidence="3" key="1">
    <citation type="submission" date="2023-06" db="EMBL/GenBank/DDBJ databases">
        <title>Genome-scale phylogeny and comparative genomics of the fungal order Sordariales.</title>
        <authorList>
            <consortium name="Lawrence Berkeley National Laboratory"/>
            <person name="Hensen N."/>
            <person name="Bonometti L."/>
            <person name="Westerberg I."/>
            <person name="Brannstrom I.O."/>
            <person name="Guillou S."/>
            <person name="Cros-Aarteil S."/>
            <person name="Calhoun S."/>
            <person name="Haridas S."/>
            <person name="Kuo A."/>
            <person name="Mondo S."/>
            <person name="Pangilinan J."/>
            <person name="Riley R."/>
            <person name="Labutti K."/>
            <person name="Andreopoulos B."/>
            <person name="Lipzen A."/>
            <person name="Chen C."/>
            <person name="Yanf M."/>
            <person name="Daum C."/>
            <person name="Ng V."/>
            <person name="Clum A."/>
            <person name="Steindorff A."/>
            <person name="Ohm R."/>
            <person name="Martin F."/>
            <person name="Silar P."/>
            <person name="Natvig D."/>
            <person name="Lalanne C."/>
            <person name="Gautier V."/>
            <person name="Ament-Velasquez S.L."/>
            <person name="Kruys A."/>
            <person name="Hutchinson M.I."/>
            <person name="Powell A.J."/>
            <person name="Barry K."/>
            <person name="Miller A.N."/>
            <person name="Grigoriev I.V."/>
            <person name="Debuchy R."/>
            <person name="Gladieux P."/>
            <person name="Thoren M.H."/>
            <person name="Johannesson H."/>
        </authorList>
    </citation>
    <scope>NUCLEOTIDE SEQUENCE</scope>
    <source>
        <strain evidence="3">PSN4</strain>
    </source>
</reference>
<keyword evidence="1" id="KW-0472">Membrane</keyword>
<gene>
    <name evidence="3" type="ORF">QBC47DRAFT_385029</name>
</gene>
<dbReference type="Proteomes" id="UP001239445">
    <property type="component" value="Unassembled WGS sequence"/>
</dbReference>
<keyword evidence="1" id="KW-1133">Transmembrane helix</keyword>
<evidence type="ECO:0000256" key="1">
    <source>
        <dbReference type="SAM" id="Phobius"/>
    </source>
</evidence>
<accession>A0AAJ0BAS6</accession>
<evidence type="ECO:0008006" key="5">
    <source>
        <dbReference type="Google" id="ProtNLM"/>
    </source>
</evidence>
<evidence type="ECO:0000256" key="2">
    <source>
        <dbReference type="SAM" id="SignalP"/>
    </source>
</evidence>
<keyword evidence="1" id="KW-0812">Transmembrane</keyword>
<feature type="transmembrane region" description="Helical" evidence="1">
    <location>
        <begin position="82"/>
        <end position="105"/>
    </location>
</feature>
<proteinExistence type="predicted"/>
<feature type="chain" id="PRO_5042604310" description="Membrane-associated protein" evidence="2">
    <location>
        <begin position="26"/>
        <end position="168"/>
    </location>
</feature>
<evidence type="ECO:0000313" key="3">
    <source>
        <dbReference type="EMBL" id="KAK1754816.1"/>
    </source>
</evidence>
<evidence type="ECO:0000313" key="4">
    <source>
        <dbReference type="Proteomes" id="UP001239445"/>
    </source>
</evidence>
<protein>
    <recommendedName>
        <fullName evidence="5">Membrane-associated protein</fullName>
    </recommendedName>
</protein>
<sequence length="168" mass="18164">MVLAPASFLLSLSFWLNELLTYSHTKEPGSSATETEFAMMSASLLATLAAICRTASAAAIARPRAQSAAPSQPPRESVDVGVILGSIAGTIAGLFLFFILMWLIFCFWVRCADGDDVMETPTAEADHRALSLPHVQLQARNIPQLMNLTKSKRSRVFVMVGRHAGTRG</sequence>
<comment type="caution">
    <text evidence="3">The sequence shown here is derived from an EMBL/GenBank/DDBJ whole genome shotgun (WGS) entry which is preliminary data.</text>
</comment>
<dbReference type="AlphaFoldDB" id="A0AAJ0BAS6"/>
<keyword evidence="4" id="KW-1185">Reference proteome</keyword>